<feature type="transmembrane region" description="Helical" evidence="7">
    <location>
        <begin position="234"/>
        <end position="254"/>
    </location>
</feature>
<feature type="transmembrane region" description="Helical" evidence="7">
    <location>
        <begin position="159"/>
        <end position="179"/>
    </location>
</feature>
<dbReference type="InterPro" id="IPR018480">
    <property type="entry name" value="PNAcMuramoyl-5peptid_Trfase_CS"/>
</dbReference>
<evidence type="ECO:0000256" key="4">
    <source>
        <dbReference type="ARBA" id="ARBA00022692"/>
    </source>
</evidence>
<feature type="transmembrane region" description="Helical" evidence="7">
    <location>
        <begin position="14"/>
        <end position="36"/>
    </location>
</feature>
<evidence type="ECO:0000256" key="9">
    <source>
        <dbReference type="PIRSR" id="PIRSR600715-1"/>
    </source>
</evidence>
<feature type="transmembrane region" description="Helical" evidence="7">
    <location>
        <begin position="186"/>
        <end position="204"/>
    </location>
</feature>
<comment type="cofactor">
    <cofactor evidence="7 9">
        <name>Mg(2+)</name>
        <dbReference type="ChEBI" id="CHEBI:18420"/>
    </cofactor>
</comment>
<dbReference type="Pfam" id="PF10555">
    <property type="entry name" value="MraY_sig1"/>
    <property type="match status" value="1"/>
</dbReference>
<keyword evidence="11" id="KW-1185">Reference proteome</keyword>
<dbReference type="PROSITE" id="PS01348">
    <property type="entry name" value="MRAY_2"/>
    <property type="match status" value="1"/>
</dbReference>
<comment type="similarity">
    <text evidence="2 7">Belongs to the glycosyltransferase 4 family. MraY subfamily.</text>
</comment>
<dbReference type="GO" id="GO:0008360">
    <property type="term" value="P:regulation of cell shape"/>
    <property type="evidence" value="ECO:0007669"/>
    <property type="project" value="UniProtKB-KW"/>
</dbReference>
<proteinExistence type="inferred from homology"/>
<evidence type="ECO:0000256" key="3">
    <source>
        <dbReference type="ARBA" id="ARBA00022679"/>
    </source>
</evidence>
<dbReference type="OrthoDB" id="9805475at2"/>
<evidence type="ECO:0000256" key="7">
    <source>
        <dbReference type="HAMAP-Rule" id="MF_00038"/>
    </source>
</evidence>
<keyword evidence="7" id="KW-0132">Cell division</keyword>
<dbReference type="NCBIfam" id="TIGR00445">
    <property type="entry name" value="mraY"/>
    <property type="match status" value="1"/>
</dbReference>
<evidence type="ECO:0000256" key="2">
    <source>
        <dbReference type="ARBA" id="ARBA00005583"/>
    </source>
</evidence>
<dbReference type="RefSeq" id="WP_078787551.1">
    <property type="nucleotide sequence ID" value="NZ_CACZYW010000012.1"/>
</dbReference>
<dbReference type="Pfam" id="PF00953">
    <property type="entry name" value="Glycos_transf_4"/>
    <property type="match status" value="1"/>
</dbReference>
<comment type="pathway">
    <text evidence="7">Cell wall biogenesis; peptidoglycan biosynthesis.</text>
</comment>
<dbReference type="PANTHER" id="PTHR22926">
    <property type="entry name" value="PHOSPHO-N-ACETYLMURAMOYL-PENTAPEPTIDE-TRANSFERASE"/>
    <property type="match status" value="1"/>
</dbReference>
<dbReference type="UniPathway" id="UPA00219"/>
<feature type="transmembrane region" description="Helical" evidence="7">
    <location>
        <begin position="210"/>
        <end position="227"/>
    </location>
</feature>
<comment type="function">
    <text evidence="7">Catalyzes the initial step of the lipid cycle reactions in the biosynthesis of the cell wall peptidoglycan: transfers peptidoglycan precursor phospho-MurNAc-pentapeptide from UDP-MurNAc-pentapeptide onto the lipid carrier undecaprenyl phosphate, yielding undecaprenyl-pyrophosphoryl-MurNAc-pentapeptide, known as lipid I.</text>
</comment>
<dbReference type="GO" id="GO:0051301">
    <property type="term" value="P:cell division"/>
    <property type="evidence" value="ECO:0007669"/>
    <property type="project" value="UniProtKB-KW"/>
</dbReference>
<dbReference type="EMBL" id="FUXA01000010">
    <property type="protein sequence ID" value="SJZ83188.1"/>
    <property type="molecule type" value="Genomic_DNA"/>
</dbReference>
<dbReference type="GO" id="GO:0071555">
    <property type="term" value="P:cell wall organization"/>
    <property type="evidence" value="ECO:0007669"/>
    <property type="project" value="UniProtKB-KW"/>
</dbReference>
<dbReference type="InterPro" id="IPR000715">
    <property type="entry name" value="Glycosyl_transferase_4"/>
</dbReference>
<evidence type="ECO:0000256" key="5">
    <source>
        <dbReference type="ARBA" id="ARBA00022989"/>
    </source>
</evidence>
<keyword evidence="7" id="KW-0133">Cell shape</keyword>
<organism evidence="10 11">
    <name type="scientific">Eubacterium ruminantium</name>
    <dbReference type="NCBI Taxonomy" id="42322"/>
    <lineage>
        <taxon>Bacteria</taxon>
        <taxon>Bacillati</taxon>
        <taxon>Bacillota</taxon>
        <taxon>Clostridia</taxon>
        <taxon>Eubacteriales</taxon>
        <taxon>Eubacteriaceae</taxon>
        <taxon>Eubacterium</taxon>
    </lineage>
</organism>
<keyword evidence="3 7" id="KW-0808">Transferase</keyword>
<dbReference type="Proteomes" id="UP000189857">
    <property type="component" value="Unassembled WGS sequence"/>
</dbReference>
<dbReference type="GO" id="GO:0051992">
    <property type="term" value="F:UDP-N-acetylmuramoyl-L-alanyl-D-glutamyl-meso-2,6-diaminopimelyl-D-alanyl-D-alanine:undecaprenyl-phosphate transferase activity"/>
    <property type="evidence" value="ECO:0007669"/>
    <property type="project" value="RHEA"/>
</dbReference>
<evidence type="ECO:0000256" key="1">
    <source>
        <dbReference type="ARBA" id="ARBA00004141"/>
    </source>
</evidence>
<feature type="transmembrane region" description="Helical" evidence="7">
    <location>
        <begin position="311"/>
        <end position="329"/>
    </location>
</feature>
<gene>
    <name evidence="7" type="primary">mraY</name>
    <name evidence="10" type="ORF">SAMN02745110_01720</name>
</gene>
<protein>
    <recommendedName>
        <fullName evidence="7 8">Phospho-N-acetylmuramoyl-pentapeptide-transferase</fullName>
        <ecNumber evidence="7 8">2.7.8.13</ecNumber>
    </recommendedName>
    <alternativeName>
        <fullName evidence="7">UDP-MurNAc-pentapeptide phosphotransferase</fullName>
    </alternativeName>
</protein>
<feature type="binding site" evidence="9">
    <location>
        <position position="238"/>
    </location>
    <ligand>
        <name>Mg(2+)</name>
        <dbReference type="ChEBI" id="CHEBI:18420"/>
    </ligand>
</feature>
<evidence type="ECO:0000313" key="10">
    <source>
        <dbReference type="EMBL" id="SJZ83188.1"/>
    </source>
</evidence>
<dbReference type="AlphaFoldDB" id="A0A1T4NWM2"/>
<dbReference type="GO" id="GO:0008963">
    <property type="term" value="F:phospho-N-acetylmuramoyl-pentapeptide-transferase activity"/>
    <property type="evidence" value="ECO:0007669"/>
    <property type="project" value="UniProtKB-UniRule"/>
</dbReference>
<keyword evidence="7" id="KW-0573">Peptidoglycan synthesis</keyword>
<evidence type="ECO:0000256" key="8">
    <source>
        <dbReference type="NCBIfam" id="TIGR00445"/>
    </source>
</evidence>
<dbReference type="GO" id="GO:0046872">
    <property type="term" value="F:metal ion binding"/>
    <property type="evidence" value="ECO:0007669"/>
    <property type="project" value="UniProtKB-KW"/>
</dbReference>
<feature type="transmembrane region" description="Helical" evidence="7">
    <location>
        <begin position="260"/>
        <end position="282"/>
    </location>
</feature>
<feature type="binding site" evidence="9">
    <location>
        <position position="178"/>
    </location>
    <ligand>
        <name>Mg(2+)</name>
        <dbReference type="ChEBI" id="CHEBI:18420"/>
    </ligand>
</feature>
<dbReference type="GO" id="GO:0005886">
    <property type="term" value="C:plasma membrane"/>
    <property type="evidence" value="ECO:0007669"/>
    <property type="project" value="UniProtKB-SubCell"/>
</dbReference>
<accession>A0A1T4NWM2</accession>
<keyword evidence="7" id="KW-1003">Cell membrane</keyword>
<feature type="transmembrane region" description="Helical" evidence="7">
    <location>
        <begin position="57"/>
        <end position="81"/>
    </location>
</feature>
<keyword evidence="5 7" id="KW-1133">Transmembrane helix</keyword>
<reference evidence="10 11" key="1">
    <citation type="submission" date="2017-02" db="EMBL/GenBank/DDBJ databases">
        <authorList>
            <person name="Peterson S.W."/>
        </authorList>
    </citation>
    <scope>NUCLEOTIDE SEQUENCE [LARGE SCALE GENOMIC DNA]</scope>
    <source>
        <strain evidence="10 11">ATCC 17233</strain>
    </source>
</reference>
<dbReference type="InterPro" id="IPR003524">
    <property type="entry name" value="PNAcMuramoyl-5peptid_Trfase"/>
</dbReference>
<dbReference type="PANTHER" id="PTHR22926:SF5">
    <property type="entry name" value="PHOSPHO-N-ACETYLMURAMOYL-PENTAPEPTIDE-TRANSFERASE HOMOLOG"/>
    <property type="match status" value="1"/>
</dbReference>
<evidence type="ECO:0000256" key="6">
    <source>
        <dbReference type="ARBA" id="ARBA00023136"/>
    </source>
</evidence>
<comment type="catalytic activity">
    <reaction evidence="7">
        <text>UDP-N-acetyl-alpha-D-muramoyl-L-alanyl-gamma-D-glutamyl-meso-2,6-diaminopimeloyl-D-alanyl-D-alanine + di-trans,octa-cis-undecaprenyl phosphate = di-trans,octa-cis-undecaprenyl diphospho-N-acetyl-alpha-D-muramoyl-L-alanyl-D-glutamyl-meso-2,6-diaminopimeloyl-D-alanyl-D-alanine + UMP</text>
        <dbReference type="Rhea" id="RHEA:28386"/>
        <dbReference type="ChEBI" id="CHEBI:57865"/>
        <dbReference type="ChEBI" id="CHEBI:60392"/>
        <dbReference type="ChEBI" id="CHEBI:61386"/>
        <dbReference type="ChEBI" id="CHEBI:61387"/>
        <dbReference type="EC" id="2.7.8.13"/>
    </reaction>
</comment>
<name>A0A1T4NWM2_9FIRM</name>
<evidence type="ECO:0000313" key="11">
    <source>
        <dbReference type="Proteomes" id="UP000189857"/>
    </source>
</evidence>
<comment type="subcellular location">
    <subcellularLocation>
        <location evidence="7">Cell membrane</location>
        <topology evidence="7">Multi-pass membrane protein</topology>
    </subcellularLocation>
    <subcellularLocation>
        <location evidence="1">Membrane</location>
        <topology evidence="1">Multi-pass membrane protein</topology>
    </subcellularLocation>
</comment>
<dbReference type="GO" id="GO:0009252">
    <property type="term" value="P:peptidoglycan biosynthetic process"/>
    <property type="evidence" value="ECO:0007669"/>
    <property type="project" value="UniProtKB-UniRule"/>
</dbReference>
<keyword evidence="7" id="KW-0961">Cell wall biogenesis/degradation</keyword>
<keyword evidence="7" id="KW-0131">Cell cycle</keyword>
<keyword evidence="7 9" id="KW-0479">Metal-binding</keyword>
<dbReference type="CDD" id="cd06852">
    <property type="entry name" value="GT_MraY"/>
    <property type="match status" value="1"/>
</dbReference>
<dbReference type="HAMAP" id="MF_00038">
    <property type="entry name" value="MraY"/>
    <property type="match status" value="1"/>
</dbReference>
<feature type="transmembrane region" description="Helical" evidence="7">
    <location>
        <begin position="123"/>
        <end position="139"/>
    </location>
</feature>
<keyword evidence="4 7" id="KW-0812">Transmembrane</keyword>
<dbReference type="EC" id="2.7.8.13" evidence="7 8"/>
<sequence>MFGLIKGLDIKKDIATPVLVSFVLCVILCKIMIPVLHKLKFGQYIREEGPEAHKKKAGTPTMGGIMILLAFAIVSVVMYFLTKDEEIIPILIAAGGFGIVGLLDDFIKIVLKRSEGLTPIQKMAGQFLVTAGLAVYLTIKMKMNTVICIPFTDATIDLGWFYYVLLFVTVIGTVNGSNFTDGLDGLASSVTSVIAVFFIAAGIIYRAAGVSVASAAMLGALLGFLVFNCHPAKVFMGDTGSLMLGGYTAAAALVIRQPLIIILIAFIYLIEVISVIIQVLVFKATKGQRRFFRMAPIHHHFELGGWEETKVVTMFTIVTMLLMMLALIAL</sequence>
<keyword evidence="7 9" id="KW-0460">Magnesium</keyword>
<feature type="transmembrane region" description="Helical" evidence="7">
    <location>
        <begin position="87"/>
        <end position="111"/>
    </location>
</feature>
<dbReference type="PROSITE" id="PS01347">
    <property type="entry name" value="MRAY_1"/>
    <property type="match status" value="1"/>
</dbReference>
<keyword evidence="6 7" id="KW-0472">Membrane</keyword>